<gene>
    <name evidence="1" type="ORF">DFP76_102286</name>
</gene>
<organism evidence="1 2">
    <name type="scientific">Marinomonas aquiplantarum</name>
    <dbReference type="NCBI Taxonomy" id="491951"/>
    <lineage>
        <taxon>Bacteria</taxon>
        <taxon>Pseudomonadati</taxon>
        <taxon>Pseudomonadota</taxon>
        <taxon>Gammaproteobacteria</taxon>
        <taxon>Oceanospirillales</taxon>
        <taxon>Oceanospirillaceae</taxon>
        <taxon>Marinomonas</taxon>
    </lineage>
</organism>
<dbReference type="RefSeq" id="WP_113873517.1">
    <property type="nucleotide sequence ID" value="NZ_QNRF01000002.1"/>
</dbReference>
<keyword evidence="2" id="KW-1185">Reference proteome</keyword>
<name>A0A366D4L0_9GAMM</name>
<reference evidence="1 2" key="1">
    <citation type="submission" date="2018-06" db="EMBL/GenBank/DDBJ databases">
        <title>Genomic Encyclopedia of Type Strains, Phase III (KMG-III): the genomes of soil and plant-associated and newly described type strains.</title>
        <authorList>
            <person name="Whitman W."/>
        </authorList>
    </citation>
    <scope>NUCLEOTIDE SEQUENCE [LARGE SCALE GENOMIC DNA]</scope>
    <source>
        <strain evidence="1 2">CECT 7732</strain>
    </source>
</reference>
<accession>A0A366D4L0</accession>
<evidence type="ECO:0000313" key="2">
    <source>
        <dbReference type="Proteomes" id="UP000252086"/>
    </source>
</evidence>
<evidence type="ECO:0008006" key="3">
    <source>
        <dbReference type="Google" id="ProtNLM"/>
    </source>
</evidence>
<sequence>MLDTTRLTELSEALERSVREKDVENIQRLCDENDEFIRSIQPVSDAQLKEKIKTFISIHRSAILFIKDVHSEMQKQLYQTNKSRKGVSQYKGVKNAK</sequence>
<dbReference type="AlphaFoldDB" id="A0A366D4L0"/>
<dbReference type="EMBL" id="QNRF01000002">
    <property type="protein sequence ID" value="RBO84885.1"/>
    <property type="molecule type" value="Genomic_DNA"/>
</dbReference>
<proteinExistence type="predicted"/>
<dbReference type="Proteomes" id="UP000252086">
    <property type="component" value="Unassembled WGS sequence"/>
</dbReference>
<evidence type="ECO:0000313" key="1">
    <source>
        <dbReference type="EMBL" id="RBO84885.1"/>
    </source>
</evidence>
<protein>
    <recommendedName>
        <fullName evidence="3">Flagellar protein FliT</fullName>
    </recommendedName>
</protein>
<dbReference type="OrthoDB" id="6105939at2"/>
<comment type="caution">
    <text evidence="1">The sequence shown here is derived from an EMBL/GenBank/DDBJ whole genome shotgun (WGS) entry which is preliminary data.</text>
</comment>